<dbReference type="GO" id="GO:0003848">
    <property type="term" value="F:2-amino-4-hydroxy-6-hydroxymethyldihydropteridine diphosphokinase activity"/>
    <property type="evidence" value="ECO:0007669"/>
    <property type="project" value="UniProtKB-EC"/>
</dbReference>
<evidence type="ECO:0000256" key="3">
    <source>
        <dbReference type="ARBA" id="ARBA00013253"/>
    </source>
</evidence>
<evidence type="ECO:0000256" key="4">
    <source>
        <dbReference type="ARBA" id="ARBA00016218"/>
    </source>
</evidence>
<dbReference type="GO" id="GO:0046656">
    <property type="term" value="P:folic acid biosynthetic process"/>
    <property type="evidence" value="ECO:0007669"/>
    <property type="project" value="UniProtKB-KW"/>
</dbReference>
<evidence type="ECO:0000313" key="15">
    <source>
        <dbReference type="Proteomes" id="UP000254893"/>
    </source>
</evidence>
<evidence type="ECO:0000313" key="14">
    <source>
        <dbReference type="EMBL" id="SUJ04590.1"/>
    </source>
</evidence>
<dbReference type="PROSITE" id="PS00794">
    <property type="entry name" value="HPPK"/>
    <property type="match status" value="1"/>
</dbReference>
<protein>
    <recommendedName>
        <fullName evidence="4">2-amino-4-hydroxy-6-hydroxymethyldihydropteridine pyrophosphokinase</fullName>
        <ecNumber evidence="3">2.7.6.3</ecNumber>
    </recommendedName>
    <alternativeName>
        <fullName evidence="11">6-hydroxymethyl-7,8-dihydropterin pyrophosphokinase</fullName>
    </alternativeName>
    <alternativeName>
        <fullName evidence="12">7,8-dihydro-6-hydroxymethylpterin-pyrophosphokinase</fullName>
    </alternativeName>
</protein>
<evidence type="ECO:0000256" key="1">
    <source>
        <dbReference type="ARBA" id="ARBA00005051"/>
    </source>
</evidence>
<dbReference type="Proteomes" id="UP000254893">
    <property type="component" value="Unassembled WGS sequence"/>
</dbReference>
<comment type="pathway">
    <text evidence="1">Cofactor biosynthesis; tetrahydrofolate biosynthesis; 2-amino-4-hydroxy-6-hydroxymethyl-7,8-dihydropteridine diphosphate from 7,8-dihydroneopterin triphosphate: step 4/4.</text>
</comment>
<keyword evidence="6" id="KW-0547">Nucleotide-binding</keyword>
<evidence type="ECO:0000256" key="7">
    <source>
        <dbReference type="ARBA" id="ARBA00022777"/>
    </source>
</evidence>
<dbReference type="GO" id="GO:0005524">
    <property type="term" value="F:ATP binding"/>
    <property type="evidence" value="ECO:0007669"/>
    <property type="project" value="UniProtKB-KW"/>
</dbReference>
<evidence type="ECO:0000256" key="10">
    <source>
        <dbReference type="ARBA" id="ARBA00029409"/>
    </source>
</evidence>
<feature type="domain" description="7,8-dihydro-6-hydroxymethylpterin-pyrophosphokinase" evidence="13">
    <location>
        <begin position="87"/>
        <end position="98"/>
    </location>
</feature>
<dbReference type="PANTHER" id="PTHR43071">
    <property type="entry name" value="2-AMINO-4-HYDROXY-6-HYDROXYMETHYLDIHYDROPTERIDINE PYROPHOSPHOKINASE"/>
    <property type="match status" value="1"/>
</dbReference>
<dbReference type="UniPathway" id="UPA00077">
    <property type="reaction ID" value="UER00155"/>
</dbReference>
<dbReference type="EMBL" id="UGYW01000002">
    <property type="protein sequence ID" value="SUJ04590.1"/>
    <property type="molecule type" value="Genomic_DNA"/>
</dbReference>
<comment type="similarity">
    <text evidence="2">Belongs to the HPPK family.</text>
</comment>
<dbReference type="RefSeq" id="WP_115169623.1">
    <property type="nucleotide sequence ID" value="NZ_UGYW01000002.1"/>
</dbReference>
<evidence type="ECO:0000259" key="13">
    <source>
        <dbReference type="PROSITE" id="PS00794"/>
    </source>
</evidence>
<evidence type="ECO:0000256" key="2">
    <source>
        <dbReference type="ARBA" id="ARBA00005810"/>
    </source>
</evidence>
<sequence length="160" mass="18298">MNQTYLLLGANLGKPLEQLAEARIQIEHHIGRLTNASGLYESEAWGLEDQPNFINQVIKVETMLSPDDLLKQTQQIETNLGRVRHEKWGARLIDIDILYYNNSCINQENLTIPHPYIQERNFVLAPLAEIAADFEHPVLHKTNLVLFENSKDSLSVNILK</sequence>
<keyword evidence="5 14" id="KW-0808">Transferase</keyword>
<name>A0A380BP30_SPHSI</name>
<evidence type="ECO:0000256" key="5">
    <source>
        <dbReference type="ARBA" id="ARBA00022679"/>
    </source>
</evidence>
<dbReference type="GO" id="GO:0046654">
    <property type="term" value="P:tetrahydrofolate biosynthetic process"/>
    <property type="evidence" value="ECO:0007669"/>
    <property type="project" value="UniProtKB-UniPathway"/>
</dbReference>
<evidence type="ECO:0000256" key="6">
    <source>
        <dbReference type="ARBA" id="ARBA00022741"/>
    </source>
</evidence>
<keyword evidence="7 14" id="KW-0418">Kinase</keyword>
<organism evidence="14 15">
    <name type="scientific">Sphingobacterium spiritivorum</name>
    <name type="common">Flavobacterium spiritivorum</name>
    <dbReference type="NCBI Taxonomy" id="258"/>
    <lineage>
        <taxon>Bacteria</taxon>
        <taxon>Pseudomonadati</taxon>
        <taxon>Bacteroidota</taxon>
        <taxon>Sphingobacteriia</taxon>
        <taxon>Sphingobacteriales</taxon>
        <taxon>Sphingobacteriaceae</taxon>
        <taxon>Sphingobacterium</taxon>
    </lineage>
</organism>
<dbReference type="PANTHER" id="PTHR43071:SF1">
    <property type="entry name" value="2-AMINO-4-HYDROXY-6-HYDROXYMETHYLDIHYDROPTERIDINE PYROPHOSPHOKINASE"/>
    <property type="match status" value="1"/>
</dbReference>
<dbReference type="Pfam" id="PF01288">
    <property type="entry name" value="HPPK"/>
    <property type="match status" value="1"/>
</dbReference>
<dbReference type="AlphaFoldDB" id="A0A380BP30"/>
<evidence type="ECO:0000256" key="9">
    <source>
        <dbReference type="ARBA" id="ARBA00022909"/>
    </source>
</evidence>
<dbReference type="SUPFAM" id="SSF55083">
    <property type="entry name" value="6-hydroxymethyl-7,8-dihydropterin pyrophosphokinase, HPPK"/>
    <property type="match status" value="1"/>
</dbReference>
<keyword evidence="9" id="KW-0289">Folate biosynthesis</keyword>
<dbReference type="GO" id="GO:0016301">
    <property type="term" value="F:kinase activity"/>
    <property type="evidence" value="ECO:0007669"/>
    <property type="project" value="UniProtKB-KW"/>
</dbReference>
<comment type="function">
    <text evidence="10">Catalyzes the transfer of pyrophosphate from adenosine triphosphate (ATP) to 6-hydroxymethyl-7,8-dihydropterin, an enzymatic step in folate biosynthesis pathway.</text>
</comment>
<gene>
    <name evidence="14" type="primary">folK</name>
    <name evidence="14" type="ORF">NCTC11388_01432</name>
</gene>
<dbReference type="EC" id="2.7.6.3" evidence="3"/>
<dbReference type="InterPro" id="IPR000550">
    <property type="entry name" value="Hppk"/>
</dbReference>
<reference evidence="14 15" key="1">
    <citation type="submission" date="2018-06" db="EMBL/GenBank/DDBJ databases">
        <authorList>
            <consortium name="Pathogen Informatics"/>
            <person name="Doyle S."/>
        </authorList>
    </citation>
    <scope>NUCLEOTIDE SEQUENCE [LARGE SCALE GENOMIC DNA]</scope>
    <source>
        <strain evidence="14 15">NCTC11388</strain>
    </source>
</reference>
<dbReference type="NCBIfam" id="TIGR01498">
    <property type="entry name" value="folK"/>
    <property type="match status" value="1"/>
</dbReference>
<dbReference type="Gene3D" id="3.30.70.560">
    <property type="entry name" value="7,8-Dihydro-6-hydroxymethylpterin-pyrophosphokinase HPPK"/>
    <property type="match status" value="1"/>
</dbReference>
<evidence type="ECO:0000256" key="12">
    <source>
        <dbReference type="ARBA" id="ARBA00033413"/>
    </source>
</evidence>
<evidence type="ECO:0000256" key="11">
    <source>
        <dbReference type="ARBA" id="ARBA00029766"/>
    </source>
</evidence>
<keyword evidence="8" id="KW-0067">ATP-binding</keyword>
<proteinExistence type="inferred from homology"/>
<accession>A0A380BP30</accession>
<dbReference type="InterPro" id="IPR035907">
    <property type="entry name" value="Hppk_sf"/>
</dbReference>
<dbReference type="CDD" id="cd00483">
    <property type="entry name" value="HPPK"/>
    <property type="match status" value="1"/>
</dbReference>
<evidence type="ECO:0000256" key="8">
    <source>
        <dbReference type="ARBA" id="ARBA00022840"/>
    </source>
</evidence>